<keyword evidence="3" id="KW-1185">Reference proteome</keyword>
<name>A0AAV9XKQ0_9PEZI</name>
<evidence type="ECO:0000313" key="3">
    <source>
        <dbReference type="Proteomes" id="UP001365542"/>
    </source>
</evidence>
<accession>A0AAV9XKQ0</accession>
<dbReference type="AlphaFoldDB" id="A0AAV9XKQ0"/>
<reference evidence="2 3" key="1">
    <citation type="submission" date="2019-10" db="EMBL/GenBank/DDBJ databases">
        <authorList>
            <person name="Palmer J.M."/>
        </authorList>
    </citation>
    <scope>NUCLEOTIDE SEQUENCE [LARGE SCALE GENOMIC DNA]</scope>
    <source>
        <strain evidence="2 3">TWF694</strain>
    </source>
</reference>
<organism evidence="2 3">
    <name type="scientific">Orbilia ellipsospora</name>
    <dbReference type="NCBI Taxonomy" id="2528407"/>
    <lineage>
        <taxon>Eukaryota</taxon>
        <taxon>Fungi</taxon>
        <taxon>Dikarya</taxon>
        <taxon>Ascomycota</taxon>
        <taxon>Pezizomycotina</taxon>
        <taxon>Orbiliomycetes</taxon>
        <taxon>Orbiliales</taxon>
        <taxon>Orbiliaceae</taxon>
        <taxon>Orbilia</taxon>
    </lineage>
</organism>
<gene>
    <name evidence="2" type="ORF">TWF694_006652</name>
</gene>
<comment type="caution">
    <text evidence="2">The sequence shown here is derived from an EMBL/GenBank/DDBJ whole genome shotgun (WGS) entry which is preliminary data.</text>
</comment>
<dbReference type="Proteomes" id="UP001365542">
    <property type="component" value="Unassembled WGS sequence"/>
</dbReference>
<evidence type="ECO:0000313" key="2">
    <source>
        <dbReference type="EMBL" id="KAK6542709.1"/>
    </source>
</evidence>
<dbReference type="EMBL" id="JAVHJO010000002">
    <property type="protein sequence ID" value="KAK6542709.1"/>
    <property type="molecule type" value="Genomic_DNA"/>
</dbReference>
<protein>
    <submittedName>
        <fullName evidence="2">Uncharacterized protein</fullName>
    </submittedName>
</protein>
<feature type="chain" id="PRO_5043945407" evidence="1">
    <location>
        <begin position="21"/>
        <end position="180"/>
    </location>
</feature>
<keyword evidence="1" id="KW-0732">Signal</keyword>
<sequence>MVNILSSVVALLSAVVAVQSAALPEFIDLDDIEKRSPNPNPLMPKSPGAAIIGKRHYIYDGVKLVRTADPIKDPEAAGLHKRYASRLRFLNCKPFGQTICGTCFYNDISYDTATCIPTPVPDPTQFIVFEEMTNAYAQLYTTTDCTGGSYIISGCTTHACNSFYASYGTKSVMARVGCSP</sequence>
<proteinExistence type="predicted"/>
<evidence type="ECO:0000256" key="1">
    <source>
        <dbReference type="SAM" id="SignalP"/>
    </source>
</evidence>
<feature type="signal peptide" evidence="1">
    <location>
        <begin position="1"/>
        <end position="20"/>
    </location>
</feature>